<evidence type="ECO:0000313" key="2">
    <source>
        <dbReference type="EnsemblPlants" id="MELO3C018197.2.1"/>
    </source>
</evidence>
<reference evidence="2" key="1">
    <citation type="submission" date="2023-03" db="UniProtKB">
        <authorList>
            <consortium name="EnsemblPlants"/>
        </authorList>
    </citation>
    <scope>IDENTIFICATION</scope>
</reference>
<protein>
    <recommendedName>
        <fullName evidence="1">Beta-galactosidase beta-sandwich domain-containing protein</fullName>
    </recommendedName>
</protein>
<dbReference type="AlphaFoldDB" id="A0A9I9DHU5"/>
<name>A0A9I9DHU5_CUCME</name>
<dbReference type="InterPro" id="IPR041392">
    <property type="entry name" value="GHD"/>
</dbReference>
<accession>A0A9I9DHU5</accession>
<sequence length="225" mass="25866">MCQQSDAPQPIINTSIDSIAITLLQKILRVQKCSLKIGWDKKWGDKDPYRTAKDVVFFVARFFNLVASSTIITCIMEVPTLEEHREVHHHYILRLQRSLDEDENLNQPKWGHLKQLHASIKLGEKILTNGMCSYQNFGSFVTLTKFFNSTTEERFFFLSNTDGKNDATIDLQANGKYFVPAWSVSILDGCNKEVYNTLKVNPQTSIFVKKQTEKENAQLSWTWAP</sequence>
<dbReference type="Pfam" id="PF17834">
    <property type="entry name" value="GHD"/>
    <property type="match status" value="1"/>
</dbReference>
<dbReference type="GO" id="GO:0004553">
    <property type="term" value="F:hydrolase activity, hydrolyzing O-glycosyl compounds"/>
    <property type="evidence" value="ECO:0007669"/>
    <property type="project" value="InterPro"/>
</dbReference>
<feature type="domain" description="Beta-galactosidase beta-sandwich" evidence="1">
    <location>
        <begin position="147"/>
        <end position="200"/>
    </location>
</feature>
<dbReference type="PANTHER" id="PTHR23421">
    <property type="entry name" value="BETA-GALACTOSIDASE RELATED"/>
    <property type="match status" value="1"/>
</dbReference>
<dbReference type="InterPro" id="IPR001944">
    <property type="entry name" value="Glycoside_Hdrlase_35"/>
</dbReference>
<dbReference type="EnsemblPlants" id="MELO3C018197.2.1">
    <property type="protein sequence ID" value="MELO3C018197.2.1"/>
    <property type="gene ID" value="MELO3C018197.2"/>
</dbReference>
<dbReference type="Gramene" id="MELO3C018197.2.1">
    <property type="protein sequence ID" value="MELO3C018197.2.1"/>
    <property type="gene ID" value="MELO3C018197.2"/>
</dbReference>
<evidence type="ECO:0000259" key="1">
    <source>
        <dbReference type="Pfam" id="PF17834"/>
    </source>
</evidence>
<dbReference type="GO" id="GO:0005975">
    <property type="term" value="P:carbohydrate metabolic process"/>
    <property type="evidence" value="ECO:0007669"/>
    <property type="project" value="InterPro"/>
</dbReference>
<proteinExistence type="predicted"/>
<organism evidence="2">
    <name type="scientific">Cucumis melo</name>
    <name type="common">Muskmelon</name>
    <dbReference type="NCBI Taxonomy" id="3656"/>
    <lineage>
        <taxon>Eukaryota</taxon>
        <taxon>Viridiplantae</taxon>
        <taxon>Streptophyta</taxon>
        <taxon>Embryophyta</taxon>
        <taxon>Tracheophyta</taxon>
        <taxon>Spermatophyta</taxon>
        <taxon>Magnoliopsida</taxon>
        <taxon>eudicotyledons</taxon>
        <taxon>Gunneridae</taxon>
        <taxon>Pentapetalae</taxon>
        <taxon>rosids</taxon>
        <taxon>fabids</taxon>
        <taxon>Cucurbitales</taxon>
        <taxon>Cucurbitaceae</taxon>
        <taxon>Benincaseae</taxon>
        <taxon>Cucumis</taxon>
    </lineage>
</organism>